<protein>
    <submittedName>
        <fullName evidence="2">Uncharacterized protein</fullName>
    </submittedName>
</protein>
<reference evidence="2" key="1">
    <citation type="submission" date="2019-04" db="EMBL/GenBank/DDBJ databases">
        <title>Friends and foes A comparative genomics studyof 23 Aspergillus species from section Flavi.</title>
        <authorList>
            <consortium name="DOE Joint Genome Institute"/>
            <person name="Kjaerbolling I."/>
            <person name="Vesth T."/>
            <person name="Frisvad J.C."/>
            <person name="Nybo J.L."/>
            <person name="Theobald S."/>
            <person name="Kildgaard S."/>
            <person name="Isbrandt T."/>
            <person name="Kuo A."/>
            <person name="Sato A."/>
            <person name="Lyhne E.K."/>
            <person name="Kogle M.E."/>
            <person name="Wiebenga A."/>
            <person name="Kun R.S."/>
            <person name="Lubbers R.J."/>
            <person name="Makela M.R."/>
            <person name="Barry K."/>
            <person name="Chovatia M."/>
            <person name="Clum A."/>
            <person name="Daum C."/>
            <person name="Haridas S."/>
            <person name="He G."/>
            <person name="LaButti K."/>
            <person name="Lipzen A."/>
            <person name="Mondo S."/>
            <person name="Riley R."/>
            <person name="Salamov A."/>
            <person name="Simmons B.A."/>
            <person name="Magnuson J.K."/>
            <person name="Henrissat B."/>
            <person name="Mortensen U.H."/>
            <person name="Larsen T.O."/>
            <person name="Devries R.P."/>
            <person name="Grigoriev I.V."/>
            <person name="Machida M."/>
            <person name="Baker S.E."/>
            <person name="Andersen M.R."/>
        </authorList>
    </citation>
    <scope>NUCLEOTIDE SEQUENCE [LARGE SCALE GENOMIC DNA]</scope>
    <source>
        <strain evidence="2">IBT 14317</strain>
    </source>
</reference>
<dbReference type="Proteomes" id="UP000326877">
    <property type="component" value="Unassembled WGS sequence"/>
</dbReference>
<organism evidence="2">
    <name type="scientific">Petromyces alliaceus</name>
    <name type="common">Aspergillus alliaceus</name>
    <dbReference type="NCBI Taxonomy" id="209559"/>
    <lineage>
        <taxon>Eukaryota</taxon>
        <taxon>Fungi</taxon>
        <taxon>Dikarya</taxon>
        <taxon>Ascomycota</taxon>
        <taxon>Pezizomycotina</taxon>
        <taxon>Eurotiomycetes</taxon>
        <taxon>Eurotiomycetidae</taxon>
        <taxon>Eurotiales</taxon>
        <taxon>Aspergillaceae</taxon>
        <taxon>Aspergillus</taxon>
        <taxon>Aspergillus subgen. Circumdati</taxon>
    </lineage>
</organism>
<keyword evidence="1" id="KW-0812">Transmembrane</keyword>
<evidence type="ECO:0000313" key="2">
    <source>
        <dbReference type="EMBL" id="KAE8395313.1"/>
    </source>
</evidence>
<keyword evidence="1" id="KW-1133">Transmembrane helix</keyword>
<proteinExistence type="predicted"/>
<accession>A0A5N7CP59</accession>
<dbReference type="AlphaFoldDB" id="A0A5N7CP59"/>
<keyword evidence="1" id="KW-0472">Membrane</keyword>
<feature type="transmembrane region" description="Helical" evidence="1">
    <location>
        <begin position="6"/>
        <end position="27"/>
    </location>
</feature>
<name>A0A5N7CP59_PETAA</name>
<sequence>MIGIGLLLSWNCFSYFILASSFVTDWFRQRTRKRQEKKKIFGSTLRIAESTSTA</sequence>
<evidence type="ECO:0000256" key="1">
    <source>
        <dbReference type="SAM" id="Phobius"/>
    </source>
</evidence>
<gene>
    <name evidence="2" type="ORF">BDV23DRAFT_145610</name>
</gene>
<dbReference type="EMBL" id="ML735219">
    <property type="protein sequence ID" value="KAE8395313.1"/>
    <property type="molecule type" value="Genomic_DNA"/>
</dbReference>